<dbReference type="PANTHER" id="PTHR19860">
    <property type="entry name" value="DDB1- AND CUL4-ASSOCIATED FACTOR 12-RELATED"/>
    <property type="match status" value="1"/>
</dbReference>
<dbReference type="InterPro" id="IPR056151">
    <property type="entry name" value="Beta-prop_DCAF12"/>
</dbReference>
<accession>A0AAN7ZTL6</accession>
<dbReference type="EMBL" id="JAVRBK010000001">
    <property type="protein sequence ID" value="KAK5650582.1"/>
    <property type="molecule type" value="Genomic_DNA"/>
</dbReference>
<feature type="repeat" description="WD" evidence="10">
    <location>
        <begin position="206"/>
        <end position="238"/>
    </location>
</feature>
<dbReference type="PANTHER" id="PTHR19860:SF16">
    <property type="entry name" value="DDB1- AND CUL4-ASSOCIATED FACTOR 12"/>
    <property type="match status" value="1"/>
</dbReference>
<evidence type="ECO:0000256" key="5">
    <source>
        <dbReference type="ARBA" id="ARBA00022574"/>
    </source>
</evidence>
<evidence type="ECO:0000256" key="3">
    <source>
        <dbReference type="ARBA" id="ARBA00004906"/>
    </source>
</evidence>
<dbReference type="Pfam" id="PF23760">
    <property type="entry name" value="Beta-prop_DCAF12"/>
    <property type="match status" value="1"/>
</dbReference>
<dbReference type="SUPFAM" id="SSF50978">
    <property type="entry name" value="WD40 repeat-like"/>
    <property type="match status" value="1"/>
</dbReference>
<comment type="pathway">
    <text evidence="3">Protein modification; protein ubiquitination.</text>
</comment>
<evidence type="ECO:0000313" key="12">
    <source>
        <dbReference type="EMBL" id="KAK5650582.1"/>
    </source>
</evidence>
<protein>
    <recommendedName>
        <fullName evidence="11">DDB1- and CUL4-associated factor 12 beta-propeller domain-containing protein</fullName>
    </recommendedName>
</protein>
<keyword evidence="13" id="KW-1185">Reference proteome</keyword>
<evidence type="ECO:0000256" key="9">
    <source>
        <dbReference type="ARBA" id="ARBA00038022"/>
    </source>
</evidence>
<dbReference type="Gene3D" id="2.130.10.10">
    <property type="entry name" value="YVTN repeat-like/Quinoprotein amine dehydrogenase"/>
    <property type="match status" value="1"/>
</dbReference>
<keyword evidence="7" id="KW-0833">Ubl conjugation pathway</keyword>
<evidence type="ECO:0000256" key="1">
    <source>
        <dbReference type="ARBA" id="ARBA00004123"/>
    </source>
</evidence>
<comment type="subcellular location">
    <subcellularLocation>
        <location evidence="2">Cytoplasm</location>
    </subcellularLocation>
    <subcellularLocation>
        <location evidence="1">Nucleus</location>
    </subcellularLocation>
</comment>
<name>A0AAN7ZTL6_9COLE</name>
<dbReference type="InterPro" id="IPR001680">
    <property type="entry name" value="WD40_rpt"/>
</dbReference>
<keyword evidence="5 10" id="KW-0853">WD repeat</keyword>
<keyword evidence="6" id="KW-0677">Repeat</keyword>
<keyword evidence="8" id="KW-0539">Nucleus</keyword>
<evidence type="ECO:0000256" key="10">
    <source>
        <dbReference type="PROSITE-ProRule" id="PRU00221"/>
    </source>
</evidence>
<evidence type="ECO:0000256" key="6">
    <source>
        <dbReference type="ARBA" id="ARBA00022737"/>
    </source>
</evidence>
<reference evidence="12 13" key="1">
    <citation type="journal article" date="2024" name="Insects">
        <title>An Improved Chromosome-Level Genome Assembly of the Firefly Pyrocoelia pectoralis.</title>
        <authorList>
            <person name="Fu X."/>
            <person name="Meyer-Rochow V.B."/>
            <person name="Ballantyne L."/>
            <person name="Zhu X."/>
        </authorList>
    </citation>
    <scope>NUCLEOTIDE SEQUENCE [LARGE SCALE GENOMIC DNA]</scope>
    <source>
        <strain evidence="12">XCY_ONT2</strain>
    </source>
</reference>
<keyword evidence="4" id="KW-0963">Cytoplasm</keyword>
<organism evidence="12 13">
    <name type="scientific">Pyrocoelia pectoralis</name>
    <dbReference type="NCBI Taxonomy" id="417401"/>
    <lineage>
        <taxon>Eukaryota</taxon>
        <taxon>Metazoa</taxon>
        <taxon>Ecdysozoa</taxon>
        <taxon>Arthropoda</taxon>
        <taxon>Hexapoda</taxon>
        <taxon>Insecta</taxon>
        <taxon>Pterygota</taxon>
        <taxon>Neoptera</taxon>
        <taxon>Endopterygota</taxon>
        <taxon>Coleoptera</taxon>
        <taxon>Polyphaga</taxon>
        <taxon>Elateriformia</taxon>
        <taxon>Elateroidea</taxon>
        <taxon>Lampyridae</taxon>
        <taxon>Lampyrinae</taxon>
        <taxon>Pyrocoelia</taxon>
    </lineage>
</organism>
<dbReference type="Proteomes" id="UP001329430">
    <property type="component" value="Chromosome 1"/>
</dbReference>
<dbReference type="AlphaFoldDB" id="A0AAN7ZTL6"/>
<sequence>MSKTRMVSIYGCRSSCSFNYRIQERRNRAKALRLEHNRKPDKPEDFITYDDSDSEDETSAVVNEVLNTSYNFVDYVRTREILSKDIRTINQDFGSRHILTHEMFKETPINLGNMNKVFCSQWLSDRQVVFGTKCNKLMVYDVVTHSLDQIPSLISRRDAHGGDQQQSGIHSVQINPSRTLLATGARNTCDIAIYGLPTLDPICIGENAHRDWVFDMCWLDDQFLVSGSRDTKMSLWQITPDIVDEKHEIPTYQHVSALALKECRNAQKVRALTFNKSFKEVAALSLNGYIHIWNAETFRQKLSRKLPSAQENVCLAVQDNGLYAIGCRSYTLLLDCRTLQVCFLLSI</sequence>
<dbReference type="InterPro" id="IPR051191">
    <property type="entry name" value="DCAF12"/>
</dbReference>
<dbReference type="GO" id="GO:0080008">
    <property type="term" value="C:Cul4-RING E3 ubiquitin ligase complex"/>
    <property type="evidence" value="ECO:0007669"/>
    <property type="project" value="TreeGrafter"/>
</dbReference>
<proteinExistence type="inferred from homology"/>
<gene>
    <name evidence="12" type="ORF">RI129_001611</name>
</gene>
<comment type="caution">
    <text evidence="12">The sequence shown here is derived from an EMBL/GenBank/DDBJ whole genome shotgun (WGS) entry which is preliminary data.</text>
</comment>
<evidence type="ECO:0000256" key="8">
    <source>
        <dbReference type="ARBA" id="ARBA00023242"/>
    </source>
</evidence>
<evidence type="ECO:0000256" key="4">
    <source>
        <dbReference type="ARBA" id="ARBA00022490"/>
    </source>
</evidence>
<evidence type="ECO:0000256" key="2">
    <source>
        <dbReference type="ARBA" id="ARBA00004496"/>
    </source>
</evidence>
<dbReference type="GO" id="GO:0005634">
    <property type="term" value="C:nucleus"/>
    <property type="evidence" value="ECO:0007669"/>
    <property type="project" value="UniProtKB-SubCell"/>
</dbReference>
<evidence type="ECO:0000256" key="7">
    <source>
        <dbReference type="ARBA" id="ARBA00022786"/>
    </source>
</evidence>
<evidence type="ECO:0000313" key="13">
    <source>
        <dbReference type="Proteomes" id="UP001329430"/>
    </source>
</evidence>
<evidence type="ECO:0000259" key="11">
    <source>
        <dbReference type="Pfam" id="PF23760"/>
    </source>
</evidence>
<dbReference type="PROSITE" id="PS50082">
    <property type="entry name" value="WD_REPEATS_2"/>
    <property type="match status" value="1"/>
</dbReference>
<dbReference type="SMART" id="SM00320">
    <property type="entry name" value="WD40"/>
    <property type="match status" value="4"/>
</dbReference>
<dbReference type="InterPro" id="IPR015943">
    <property type="entry name" value="WD40/YVTN_repeat-like_dom_sf"/>
</dbReference>
<comment type="similarity">
    <text evidence="9">Belongs to the WD repeat DCAF12 family.</text>
</comment>
<feature type="domain" description="DDB1- and CUL4-associated factor 12 beta-propeller" evidence="11">
    <location>
        <begin position="102"/>
        <end position="338"/>
    </location>
</feature>
<dbReference type="InterPro" id="IPR036322">
    <property type="entry name" value="WD40_repeat_dom_sf"/>
</dbReference>
<dbReference type="GO" id="GO:0005737">
    <property type="term" value="C:cytoplasm"/>
    <property type="evidence" value="ECO:0007669"/>
    <property type="project" value="UniProtKB-SubCell"/>
</dbReference>